<accession>A0ACC2PWJ7</accession>
<organism evidence="1 2">
    <name type="scientific">Eretmocerus hayati</name>
    <dbReference type="NCBI Taxonomy" id="131215"/>
    <lineage>
        <taxon>Eukaryota</taxon>
        <taxon>Metazoa</taxon>
        <taxon>Ecdysozoa</taxon>
        <taxon>Arthropoda</taxon>
        <taxon>Hexapoda</taxon>
        <taxon>Insecta</taxon>
        <taxon>Pterygota</taxon>
        <taxon>Neoptera</taxon>
        <taxon>Endopterygota</taxon>
        <taxon>Hymenoptera</taxon>
        <taxon>Apocrita</taxon>
        <taxon>Proctotrupomorpha</taxon>
        <taxon>Chalcidoidea</taxon>
        <taxon>Aphelinidae</taxon>
        <taxon>Aphelininae</taxon>
        <taxon>Eretmocerus</taxon>
    </lineage>
</organism>
<evidence type="ECO:0000313" key="1">
    <source>
        <dbReference type="EMBL" id="KAJ8687847.1"/>
    </source>
</evidence>
<gene>
    <name evidence="1" type="ORF">QAD02_023642</name>
</gene>
<keyword evidence="2" id="KW-1185">Reference proteome</keyword>
<dbReference type="Proteomes" id="UP001239111">
    <property type="component" value="Chromosome 1"/>
</dbReference>
<sequence length="254" mass="27781">MDGPKVIVPANCREIKPPICTPSCRVALIFGGSNNGYGYAAAEQLLFHGAKRVILADNNRHHGIFAERKLCKLFGLGRAKYYPCNCRDTASIDGLFKCTLCSEENISIVFNDLDAVHTAPKSKIECLNKDRTTNASRLTRRSLDMLKKQGCPAMLINCASLLGFMGWPGPDPLPVPVYCHGEPAIEICTELAKKDSEASSSETSQVRLIALCPTNSTLEHVGLPDIPDEVPKKARACQMTCSPDPCVYLLYNYS</sequence>
<protein>
    <submittedName>
        <fullName evidence="1">Uncharacterized protein</fullName>
    </submittedName>
</protein>
<comment type="caution">
    <text evidence="1">The sequence shown here is derived from an EMBL/GenBank/DDBJ whole genome shotgun (WGS) entry which is preliminary data.</text>
</comment>
<name>A0ACC2PWJ7_9HYME</name>
<reference evidence="1" key="1">
    <citation type="submission" date="2023-04" db="EMBL/GenBank/DDBJ databases">
        <title>A chromosome-level genome assembly of the parasitoid wasp Eretmocerus hayati.</title>
        <authorList>
            <person name="Zhong Y."/>
            <person name="Liu S."/>
            <person name="Liu Y."/>
        </authorList>
    </citation>
    <scope>NUCLEOTIDE SEQUENCE</scope>
    <source>
        <strain evidence="1">ZJU_SS_LIU_2023</strain>
    </source>
</reference>
<evidence type="ECO:0000313" key="2">
    <source>
        <dbReference type="Proteomes" id="UP001239111"/>
    </source>
</evidence>
<proteinExistence type="predicted"/>
<dbReference type="EMBL" id="CM056741">
    <property type="protein sequence ID" value="KAJ8687847.1"/>
    <property type="molecule type" value="Genomic_DNA"/>
</dbReference>